<dbReference type="EMBL" id="ML145085">
    <property type="protein sequence ID" value="TBU65100.1"/>
    <property type="molecule type" value="Genomic_DNA"/>
</dbReference>
<evidence type="ECO:0000259" key="6">
    <source>
        <dbReference type="PROSITE" id="PS50865"/>
    </source>
</evidence>
<keyword evidence="2 4" id="KW-0863">Zinc-finger</keyword>
<dbReference type="SMART" id="SM00028">
    <property type="entry name" value="TPR"/>
    <property type="match status" value="1"/>
</dbReference>
<evidence type="ECO:0000256" key="2">
    <source>
        <dbReference type="ARBA" id="ARBA00022771"/>
    </source>
</evidence>
<protein>
    <recommendedName>
        <fullName evidence="6">MYND-type domain-containing protein</fullName>
    </recommendedName>
</protein>
<evidence type="ECO:0000256" key="3">
    <source>
        <dbReference type="ARBA" id="ARBA00022833"/>
    </source>
</evidence>
<dbReference type="PROSITE" id="PS50865">
    <property type="entry name" value="ZF_MYND_2"/>
    <property type="match status" value="1"/>
</dbReference>
<dbReference type="InterPro" id="IPR019734">
    <property type="entry name" value="TPR_rpt"/>
</dbReference>
<keyword evidence="3" id="KW-0862">Zinc</keyword>
<dbReference type="OMA" id="KTCQRQD"/>
<keyword evidence="1" id="KW-0479">Metal-binding</keyword>
<name>A0A4Q9QCQ8_9APHY</name>
<feature type="repeat" description="TPR" evidence="5">
    <location>
        <begin position="62"/>
        <end position="95"/>
    </location>
</feature>
<dbReference type="InterPro" id="IPR002893">
    <property type="entry name" value="Znf_MYND"/>
</dbReference>
<gene>
    <name evidence="7" type="ORF">BD310DRAFT_914031</name>
</gene>
<evidence type="ECO:0000313" key="7">
    <source>
        <dbReference type="EMBL" id="TBU65100.1"/>
    </source>
</evidence>
<keyword evidence="5" id="KW-0802">TPR repeat</keyword>
<evidence type="ECO:0000256" key="1">
    <source>
        <dbReference type="ARBA" id="ARBA00022723"/>
    </source>
</evidence>
<dbReference type="AlphaFoldDB" id="A0A4Q9QCQ8"/>
<dbReference type="InterPro" id="IPR011990">
    <property type="entry name" value="TPR-like_helical_dom_sf"/>
</dbReference>
<accession>A0A4Q9QCQ8</accession>
<feature type="domain" description="MYND-type" evidence="6">
    <location>
        <begin position="137"/>
        <end position="178"/>
    </location>
</feature>
<dbReference type="Pfam" id="PF13424">
    <property type="entry name" value="TPR_12"/>
    <property type="match status" value="1"/>
</dbReference>
<dbReference type="Gene3D" id="1.25.40.10">
    <property type="entry name" value="Tetratricopeptide repeat domain"/>
    <property type="match status" value="1"/>
</dbReference>
<evidence type="ECO:0000256" key="5">
    <source>
        <dbReference type="PROSITE-ProRule" id="PRU00339"/>
    </source>
</evidence>
<evidence type="ECO:0000256" key="4">
    <source>
        <dbReference type="PROSITE-ProRule" id="PRU00134"/>
    </source>
</evidence>
<evidence type="ECO:0000313" key="8">
    <source>
        <dbReference type="Proteomes" id="UP000292082"/>
    </source>
</evidence>
<dbReference type="SUPFAM" id="SSF144232">
    <property type="entry name" value="HIT/MYND zinc finger-like"/>
    <property type="match status" value="1"/>
</dbReference>
<dbReference type="Proteomes" id="UP000292082">
    <property type="component" value="Unassembled WGS sequence"/>
</dbReference>
<dbReference type="GO" id="GO:0008270">
    <property type="term" value="F:zinc ion binding"/>
    <property type="evidence" value="ECO:0007669"/>
    <property type="project" value="UniProtKB-KW"/>
</dbReference>
<reference evidence="7 8" key="1">
    <citation type="submission" date="2019-01" db="EMBL/GenBank/DDBJ databases">
        <title>Draft genome sequences of three monokaryotic isolates of the white-rot basidiomycete fungus Dichomitus squalens.</title>
        <authorList>
            <consortium name="DOE Joint Genome Institute"/>
            <person name="Lopez S.C."/>
            <person name="Andreopoulos B."/>
            <person name="Pangilinan J."/>
            <person name="Lipzen A."/>
            <person name="Riley R."/>
            <person name="Ahrendt S."/>
            <person name="Ng V."/>
            <person name="Barry K."/>
            <person name="Daum C."/>
            <person name="Grigoriev I.V."/>
            <person name="Hilden K.S."/>
            <person name="Makela M.R."/>
            <person name="de Vries R.P."/>
        </authorList>
    </citation>
    <scope>NUCLEOTIDE SEQUENCE [LARGE SCALE GENOMIC DNA]</scope>
    <source>
        <strain evidence="7 8">CBS 464.89</strain>
    </source>
</reference>
<sequence length="181" mass="19875">MAFNLSVNPTAAQAMGIGDGVALNNEALRLESQGDLAGAEHKHLEAISVKEAGLGTDHSTTAVSYNGLGELYLKMERRDKAEEYLTKALRVREHCGPAADLAVTRDNLGKLYEMKDDLQAAQDIRLEGAPDNIACGNYNCLKLQNLLSSLSKCSACKAILYCSQACQKADWKRHKKYCRRR</sequence>
<dbReference type="Gene3D" id="6.10.140.2220">
    <property type="match status" value="1"/>
</dbReference>
<organism evidence="7 8">
    <name type="scientific">Dichomitus squalens</name>
    <dbReference type="NCBI Taxonomy" id="114155"/>
    <lineage>
        <taxon>Eukaryota</taxon>
        <taxon>Fungi</taxon>
        <taxon>Dikarya</taxon>
        <taxon>Basidiomycota</taxon>
        <taxon>Agaricomycotina</taxon>
        <taxon>Agaricomycetes</taxon>
        <taxon>Polyporales</taxon>
        <taxon>Polyporaceae</taxon>
        <taxon>Dichomitus</taxon>
    </lineage>
</organism>
<dbReference type="SUPFAM" id="SSF48452">
    <property type="entry name" value="TPR-like"/>
    <property type="match status" value="1"/>
</dbReference>
<dbReference type="PROSITE" id="PS50005">
    <property type="entry name" value="TPR"/>
    <property type="match status" value="1"/>
</dbReference>
<dbReference type="Pfam" id="PF01753">
    <property type="entry name" value="zf-MYND"/>
    <property type="match status" value="1"/>
</dbReference>
<proteinExistence type="predicted"/>
<keyword evidence="8" id="KW-1185">Reference proteome</keyword>